<organism evidence="2 3">
    <name type="scientific">Mycena alexandri</name>
    <dbReference type="NCBI Taxonomy" id="1745969"/>
    <lineage>
        <taxon>Eukaryota</taxon>
        <taxon>Fungi</taxon>
        <taxon>Dikarya</taxon>
        <taxon>Basidiomycota</taxon>
        <taxon>Agaricomycotina</taxon>
        <taxon>Agaricomycetes</taxon>
        <taxon>Agaricomycetidae</taxon>
        <taxon>Agaricales</taxon>
        <taxon>Marasmiineae</taxon>
        <taxon>Mycenaceae</taxon>
        <taxon>Mycena</taxon>
    </lineage>
</organism>
<dbReference type="AlphaFoldDB" id="A0AAD6WYF3"/>
<feature type="region of interest" description="Disordered" evidence="1">
    <location>
        <begin position="16"/>
        <end position="107"/>
    </location>
</feature>
<protein>
    <submittedName>
        <fullName evidence="2">Uncharacterized protein</fullName>
    </submittedName>
</protein>
<reference evidence="2" key="1">
    <citation type="submission" date="2023-03" db="EMBL/GenBank/DDBJ databases">
        <title>Massive genome expansion in bonnet fungi (Mycena s.s.) driven by repeated elements and novel gene families across ecological guilds.</title>
        <authorList>
            <consortium name="Lawrence Berkeley National Laboratory"/>
            <person name="Harder C.B."/>
            <person name="Miyauchi S."/>
            <person name="Viragh M."/>
            <person name="Kuo A."/>
            <person name="Thoen E."/>
            <person name="Andreopoulos B."/>
            <person name="Lu D."/>
            <person name="Skrede I."/>
            <person name="Drula E."/>
            <person name="Henrissat B."/>
            <person name="Morin E."/>
            <person name="Kohler A."/>
            <person name="Barry K."/>
            <person name="LaButti K."/>
            <person name="Morin E."/>
            <person name="Salamov A."/>
            <person name="Lipzen A."/>
            <person name="Mereny Z."/>
            <person name="Hegedus B."/>
            <person name="Baldrian P."/>
            <person name="Stursova M."/>
            <person name="Weitz H."/>
            <person name="Taylor A."/>
            <person name="Grigoriev I.V."/>
            <person name="Nagy L.G."/>
            <person name="Martin F."/>
            <person name="Kauserud H."/>
        </authorList>
    </citation>
    <scope>NUCLEOTIDE SEQUENCE</scope>
    <source>
        <strain evidence="2">CBHHK200</strain>
    </source>
</reference>
<name>A0AAD6WYF3_9AGAR</name>
<evidence type="ECO:0000313" key="2">
    <source>
        <dbReference type="EMBL" id="KAJ7025689.1"/>
    </source>
</evidence>
<evidence type="ECO:0000313" key="3">
    <source>
        <dbReference type="Proteomes" id="UP001218188"/>
    </source>
</evidence>
<accession>A0AAD6WYF3</accession>
<sequence>MGAGGRLGLGLLRAARGGNGGQVAAGLTAAGTERGQGGQKANGNAGTRGEECGEDKPTEKSIPTRNIKAPAERKNVKLTLKARKERRHKSPPVPTGPRNAVIGVYPG</sequence>
<proteinExistence type="predicted"/>
<evidence type="ECO:0000256" key="1">
    <source>
        <dbReference type="SAM" id="MobiDB-lite"/>
    </source>
</evidence>
<comment type="caution">
    <text evidence="2">The sequence shown here is derived from an EMBL/GenBank/DDBJ whole genome shotgun (WGS) entry which is preliminary data.</text>
</comment>
<gene>
    <name evidence="2" type="ORF">C8F04DRAFT_1191267</name>
</gene>
<feature type="compositionally biased region" description="Basic residues" evidence="1">
    <location>
        <begin position="80"/>
        <end position="90"/>
    </location>
</feature>
<dbReference type="EMBL" id="JARJCM010000150">
    <property type="protein sequence ID" value="KAJ7025689.1"/>
    <property type="molecule type" value="Genomic_DNA"/>
</dbReference>
<dbReference type="Proteomes" id="UP001218188">
    <property type="component" value="Unassembled WGS sequence"/>
</dbReference>
<keyword evidence="3" id="KW-1185">Reference proteome</keyword>
<feature type="compositionally biased region" description="Basic and acidic residues" evidence="1">
    <location>
        <begin position="48"/>
        <end position="59"/>
    </location>
</feature>